<evidence type="ECO:0000259" key="1">
    <source>
        <dbReference type="Pfam" id="PF09084"/>
    </source>
</evidence>
<dbReference type="Pfam" id="PF09084">
    <property type="entry name" value="NMT1"/>
    <property type="match status" value="1"/>
</dbReference>
<dbReference type="EMBL" id="MSDW01000001">
    <property type="protein sequence ID" value="OKY77999.1"/>
    <property type="molecule type" value="Genomic_DNA"/>
</dbReference>
<sequence length="289" mass="32507">MKIKLGLIRGVCQLPAYVAMEKDLFEEKGLDVEYDLDPTAWLLPDKLVSGQLDFTIMPWTRTVKSREQGKETVIVSGSGYEETAVVANKKSDINELEDMKGHKISLPARGGMKDLTTMFLFKNNVISQENMDIYRMPSGDAAMLSFLSEEVDLTTNVEPYAMLAVEMGIGKIIGRGKDILPKSPGCSVTTTDSYLEKNTKEVTKFLEALKEAEEFVKSNPKKASQLSSKYIGINPKVTEKALNYNKPRLDIRGSKEVMDEILELMIEMGYLDRKPSRYYDFSLLDKIEA</sequence>
<gene>
    <name evidence="2" type="ORF">BTN85_0477</name>
</gene>
<keyword evidence="3" id="KW-1185">Reference proteome</keyword>
<comment type="caution">
    <text evidence="2">The sequence shown here is derived from an EMBL/GenBank/DDBJ whole genome shotgun (WGS) entry which is preliminary data.</text>
</comment>
<accession>A0A1Q6DUE4</accession>
<organism evidence="2 3">
    <name type="scientific">Methanohalarchaeum thermophilum</name>
    <dbReference type="NCBI Taxonomy" id="1903181"/>
    <lineage>
        <taxon>Archaea</taxon>
        <taxon>Methanobacteriati</taxon>
        <taxon>Methanobacteriota</taxon>
        <taxon>Methanonatronarchaeia</taxon>
        <taxon>Methanonatronarchaeales</taxon>
        <taxon>Methanonatronarchaeaceae</taxon>
        <taxon>Candidatus Methanohalarchaeum</taxon>
    </lineage>
</organism>
<evidence type="ECO:0000313" key="2">
    <source>
        <dbReference type="EMBL" id="OKY77999.1"/>
    </source>
</evidence>
<dbReference type="InParanoid" id="A0A1Q6DUE4"/>
<name>A0A1Q6DUE4_METT1</name>
<protein>
    <submittedName>
        <fullName evidence="2">ABC-type nitrate/sulfonate/bicarbonate transport system periplasmic component</fullName>
    </submittedName>
</protein>
<dbReference type="AlphaFoldDB" id="A0A1Q6DUE4"/>
<dbReference type="SUPFAM" id="SSF53850">
    <property type="entry name" value="Periplasmic binding protein-like II"/>
    <property type="match status" value="1"/>
</dbReference>
<dbReference type="Gene3D" id="3.40.190.10">
    <property type="entry name" value="Periplasmic binding protein-like II"/>
    <property type="match status" value="2"/>
</dbReference>
<feature type="domain" description="SsuA/THI5-like" evidence="1">
    <location>
        <begin position="15"/>
        <end position="223"/>
    </location>
</feature>
<evidence type="ECO:0000313" key="3">
    <source>
        <dbReference type="Proteomes" id="UP000185744"/>
    </source>
</evidence>
<dbReference type="PANTHER" id="PTHR30024">
    <property type="entry name" value="ALIPHATIC SULFONATES-BINDING PROTEIN-RELATED"/>
    <property type="match status" value="1"/>
</dbReference>
<proteinExistence type="predicted"/>
<dbReference type="InterPro" id="IPR015168">
    <property type="entry name" value="SsuA/THI5"/>
</dbReference>
<dbReference type="STRING" id="1903181.BTN85_0477"/>
<reference evidence="2" key="1">
    <citation type="submission" date="2016-12" db="EMBL/GenBank/DDBJ databases">
        <title>Discovery of methanogenic haloarchaea.</title>
        <authorList>
            <person name="Sorokin D.Y."/>
            <person name="Makarova K.S."/>
            <person name="Abbas B."/>
            <person name="Ferrer M."/>
            <person name="Golyshin P.N."/>
        </authorList>
    </citation>
    <scope>NUCLEOTIDE SEQUENCE [LARGE SCALE GENOMIC DNA]</scope>
    <source>
        <strain evidence="2">HMET1</strain>
    </source>
</reference>
<dbReference type="Proteomes" id="UP000185744">
    <property type="component" value="Unassembled WGS sequence"/>
</dbReference>